<comment type="caution">
    <text evidence="2">The sequence shown here is derived from an EMBL/GenBank/DDBJ whole genome shotgun (WGS) entry which is preliminary data.</text>
</comment>
<evidence type="ECO:0000256" key="1">
    <source>
        <dbReference type="SAM" id="MobiDB-lite"/>
    </source>
</evidence>
<proteinExistence type="predicted"/>
<dbReference type="EMBL" id="JAAAHY010002318">
    <property type="protein sequence ID" value="KAF9944767.1"/>
    <property type="molecule type" value="Genomic_DNA"/>
</dbReference>
<feature type="compositionally biased region" description="Basic and acidic residues" evidence="1">
    <location>
        <begin position="702"/>
        <end position="718"/>
    </location>
</feature>
<dbReference type="AlphaFoldDB" id="A0A9P6IQY6"/>
<keyword evidence="3" id="KW-1185">Reference proteome</keyword>
<gene>
    <name evidence="2" type="ORF">BGZ70_004356</name>
</gene>
<name>A0A9P6IQY6_MORAP</name>
<feature type="compositionally biased region" description="Low complexity" evidence="1">
    <location>
        <begin position="169"/>
        <end position="180"/>
    </location>
</feature>
<reference evidence="2" key="1">
    <citation type="journal article" date="2020" name="Fungal Divers.">
        <title>Resolving the Mortierellaceae phylogeny through synthesis of multi-gene phylogenetics and phylogenomics.</title>
        <authorList>
            <person name="Vandepol N."/>
            <person name="Liber J."/>
            <person name="Desiro A."/>
            <person name="Na H."/>
            <person name="Kennedy M."/>
            <person name="Barry K."/>
            <person name="Grigoriev I.V."/>
            <person name="Miller A.N."/>
            <person name="O'Donnell K."/>
            <person name="Stajich J.E."/>
            <person name="Bonito G."/>
        </authorList>
    </citation>
    <scope>NUCLEOTIDE SEQUENCE</scope>
    <source>
        <strain evidence="2">CK1249</strain>
    </source>
</reference>
<dbReference type="Proteomes" id="UP000738359">
    <property type="component" value="Unassembled WGS sequence"/>
</dbReference>
<feature type="region of interest" description="Disordered" evidence="1">
    <location>
        <begin position="702"/>
        <end position="721"/>
    </location>
</feature>
<feature type="region of interest" description="Disordered" evidence="1">
    <location>
        <begin position="147"/>
        <end position="184"/>
    </location>
</feature>
<feature type="compositionally biased region" description="Polar residues" evidence="1">
    <location>
        <begin position="657"/>
        <end position="669"/>
    </location>
</feature>
<protein>
    <submittedName>
        <fullName evidence="2">Uncharacterized protein</fullName>
    </submittedName>
</protein>
<feature type="region of interest" description="Disordered" evidence="1">
    <location>
        <begin position="59"/>
        <end position="110"/>
    </location>
</feature>
<evidence type="ECO:0000313" key="2">
    <source>
        <dbReference type="EMBL" id="KAF9944767.1"/>
    </source>
</evidence>
<sequence>MHRSRQGIPSLCLSNVYRLNIGIGNRLTHDSSYSLHVASTDKDQIIRLRSSQSVIRYKTVESPPLSKSSVRSDLPQPPSAPPLQQVAPSPLNVSVTNLPTQEPAGHPPLQRTRISRNRHRYSFKCRKGVTVPPPPEKMKKYVFKPYKENMNPSGEPSVPDETAPKVKTKPVPKTLASRSSSKSRKLAIKRQLAYHHPVSSLDVGTLQANVRRISADSPILQSQIVRCVQDAVRDAASVKRRGQRIIGRFIEHASLMGPQLDGNDRVFLDLLCPRVTKKDVKDHKAGTDDREDDSDDDLVDLNSTSAATKNHHHSFLLSFLSHLYSGNYPQARGMGQTVDNFIKRLGELGIYTPPRPRWEINRSTPFTPTDLLGSVTDQLRVELKKMYKNGSCDLHQQLAERKKKGHLGTTVDIEIHEDRSAVENYLALNKLSRNPRRIVPLTTSKQPFVTFSERELVGFLFSRGGVLRARIQELARGAGTTLQGAQEWISGKEPGFLIKNFLVDIAPSNLTVRQRGKVGHRAAIELPTFDELETHVRMLDDRDFLPDTYTRKGYFPQGMVRTNGFNMQVLCFKARELLSVKYRRLPDDRLPPRLTSTVHGTGGFLTEVRNVIRTKEDVAKLWPNVDPRDIKTLTLDAGQAFVVGAYAHIPESHQDTDTAQSPPSSTAATQEPKREHQNKQHRNLAVNQKSVLQPMFRHRRWLEDEKQKRPEGPERQDVLEPNIELQSIAEIESQLPPLRGPGTSILDYVARLEEVEDRLLDFYAGEDNRFVKHSWDMQRAKHKEYQAIANSLLGIVGGSVGEHCRKDNPVLIGIGLGDFKSSNRMRGLLVTWLSAFKNSILQRSAPNVKDFWLR</sequence>
<accession>A0A9P6IQY6</accession>
<evidence type="ECO:0000313" key="3">
    <source>
        <dbReference type="Proteomes" id="UP000738359"/>
    </source>
</evidence>
<dbReference type="OrthoDB" id="2441143at2759"/>
<organism evidence="2 3">
    <name type="scientific">Mortierella alpina</name>
    <name type="common">Oleaginous fungus</name>
    <name type="synonym">Mortierella renispora</name>
    <dbReference type="NCBI Taxonomy" id="64518"/>
    <lineage>
        <taxon>Eukaryota</taxon>
        <taxon>Fungi</taxon>
        <taxon>Fungi incertae sedis</taxon>
        <taxon>Mucoromycota</taxon>
        <taxon>Mortierellomycotina</taxon>
        <taxon>Mortierellomycetes</taxon>
        <taxon>Mortierellales</taxon>
        <taxon>Mortierellaceae</taxon>
        <taxon>Mortierella</taxon>
    </lineage>
</organism>
<feature type="region of interest" description="Disordered" evidence="1">
    <location>
        <begin position="652"/>
        <end position="689"/>
    </location>
</feature>
<feature type="compositionally biased region" description="Low complexity" evidence="1">
    <location>
        <begin position="82"/>
        <end position="91"/>
    </location>
</feature>